<protein>
    <submittedName>
        <fullName evidence="1">Methyltransferase domain-containing protein</fullName>
    </submittedName>
</protein>
<dbReference type="GO" id="GO:0032259">
    <property type="term" value="P:methylation"/>
    <property type="evidence" value="ECO:0007669"/>
    <property type="project" value="UniProtKB-KW"/>
</dbReference>
<evidence type="ECO:0000313" key="1">
    <source>
        <dbReference type="EMBL" id="QPJ61014.1"/>
    </source>
</evidence>
<keyword evidence="1" id="KW-0489">Methyltransferase</keyword>
<dbReference type="GO" id="GO:0008168">
    <property type="term" value="F:methyltransferase activity"/>
    <property type="evidence" value="ECO:0007669"/>
    <property type="project" value="UniProtKB-KW"/>
</dbReference>
<name>A0A7T0BU15_9BACT</name>
<dbReference type="CDD" id="cd02440">
    <property type="entry name" value="AdoMet_MTases"/>
    <property type="match status" value="1"/>
</dbReference>
<dbReference type="AlphaFoldDB" id="A0A7T0BU15"/>
<dbReference type="KEGG" id="nli:G3M70_03560"/>
<gene>
    <name evidence="1" type="ORF">G3M70_03560</name>
</gene>
<dbReference type="Gene3D" id="3.40.50.150">
    <property type="entry name" value="Vaccinia Virus protein VP39"/>
    <property type="match status" value="1"/>
</dbReference>
<proteinExistence type="predicted"/>
<dbReference type="Proteomes" id="UP000594688">
    <property type="component" value="Chromosome"/>
</dbReference>
<dbReference type="EMBL" id="CP048685">
    <property type="protein sequence ID" value="QPJ61014.1"/>
    <property type="molecule type" value="Genomic_DNA"/>
</dbReference>
<accession>A0A7T0BU15</accession>
<reference evidence="1 2" key="1">
    <citation type="submission" date="2020-02" db="EMBL/GenBank/DDBJ databases">
        <title>Genomic and physiological characterization of two novel Nitrospinaceae genera.</title>
        <authorList>
            <person name="Mueller A.J."/>
            <person name="Jung M.-Y."/>
            <person name="Strachan C.R."/>
            <person name="Herbold C.W."/>
            <person name="Kirkegaard R.H."/>
            <person name="Daims H."/>
        </authorList>
    </citation>
    <scope>NUCLEOTIDE SEQUENCE [LARGE SCALE GENOMIC DNA]</scope>
    <source>
        <strain evidence="1">EB</strain>
    </source>
</reference>
<sequence>MNELTKPKHQPFTEKLVEDHYKNLSNSYDDYLLYSPQFVRLMTKKMIQMLDLKNNDVFVDLGGGTGMYTKDILEQVDLKTPAILVDPFAEMLGQADSHPQIECKQHDGLAFSELKGDYDKVLMKEAVHHVQDKSRLFGNLFERLLPGGKLLLVHVPPELDYPIFEKALERARNWHADPEDLRRSLFETGFQVEHEFIKYPHSISKEKYISMVRTGYMTVLSSFKDEEIEEGIREMETNLAGKSTLEFEDHFDFILACKPA</sequence>
<dbReference type="SUPFAM" id="SSF53335">
    <property type="entry name" value="S-adenosyl-L-methionine-dependent methyltransferases"/>
    <property type="match status" value="1"/>
</dbReference>
<dbReference type="Pfam" id="PF13489">
    <property type="entry name" value="Methyltransf_23"/>
    <property type="match status" value="1"/>
</dbReference>
<dbReference type="InterPro" id="IPR029063">
    <property type="entry name" value="SAM-dependent_MTases_sf"/>
</dbReference>
<evidence type="ECO:0000313" key="2">
    <source>
        <dbReference type="Proteomes" id="UP000594688"/>
    </source>
</evidence>
<organism evidence="1 2">
    <name type="scientific">Candidatus Nitronauta litoralis</name>
    <dbReference type="NCBI Taxonomy" id="2705533"/>
    <lineage>
        <taxon>Bacteria</taxon>
        <taxon>Pseudomonadati</taxon>
        <taxon>Nitrospinota/Tectimicrobiota group</taxon>
        <taxon>Nitrospinota</taxon>
        <taxon>Nitrospinia</taxon>
        <taxon>Nitrospinales</taxon>
        <taxon>Nitrospinaceae</taxon>
        <taxon>Candidatus Nitronauta</taxon>
    </lineage>
</organism>
<keyword evidence="1" id="KW-0808">Transferase</keyword>